<feature type="domain" description="RmlD-like substrate binding" evidence="3">
    <location>
        <begin position="3"/>
        <end position="270"/>
    </location>
</feature>
<dbReference type="GO" id="GO:0048269">
    <property type="term" value="C:methionine adenosyltransferase complex"/>
    <property type="evidence" value="ECO:0007669"/>
    <property type="project" value="TreeGrafter"/>
</dbReference>
<name>A0AAW9R0D7_9CHRO</name>
<reference evidence="4 5" key="1">
    <citation type="submission" date="2024-01" db="EMBL/GenBank/DDBJ databases">
        <title>Genomic insights into the taxonomy and metabolism of the cyanobacterium Pannus brasiliensis CCIBt3594.</title>
        <authorList>
            <person name="Machado M."/>
            <person name="Botero N.B."/>
            <person name="Andreote A.P.D."/>
            <person name="Feitosa A.M.T."/>
            <person name="Popin R."/>
            <person name="Sivonen K."/>
            <person name="Fiore M.F."/>
        </authorList>
    </citation>
    <scope>NUCLEOTIDE SEQUENCE [LARGE SCALE GENOMIC DNA]</scope>
    <source>
        <strain evidence="4 5">CCIBt3594</strain>
    </source>
</reference>
<comment type="caution">
    <text evidence="4">The sequence shown here is derived from an EMBL/GenBank/DDBJ whole genome shotgun (WGS) entry which is preliminary data.</text>
</comment>
<evidence type="ECO:0000256" key="2">
    <source>
        <dbReference type="RuleBase" id="RU364082"/>
    </source>
</evidence>
<keyword evidence="5" id="KW-1185">Reference proteome</keyword>
<evidence type="ECO:0000313" key="5">
    <source>
        <dbReference type="Proteomes" id="UP001328733"/>
    </source>
</evidence>
<dbReference type="GO" id="GO:0008831">
    <property type="term" value="F:dTDP-4-dehydrorhamnose reductase activity"/>
    <property type="evidence" value="ECO:0007669"/>
    <property type="project" value="UniProtKB-EC"/>
</dbReference>
<dbReference type="EMBL" id="JBAFSM010000065">
    <property type="protein sequence ID" value="MEG3439908.1"/>
    <property type="molecule type" value="Genomic_DNA"/>
</dbReference>
<evidence type="ECO:0000256" key="1">
    <source>
        <dbReference type="ARBA" id="ARBA00010944"/>
    </source>
</evidence>
<dbReference type="InterPro" id="IPR005913">
    <property type="entry name" value="dTDP_dehydrorham_reduct"/>
</dbReference>
<comment type="pathway">
    <text evidence="2">Carbohydrate biosynthesis; dTDP-L-rhamnose biosynthesis.</text>
</comment>
<dbReference type="AlphaFoldDB" id="A0AAW9R0D7"/>
<dbReference type="InterPro" id="IPR029903">
    <property type="entry name" value="RmlD-like-bd"/>
</dbReference>
<organism evidence="4 5">
    <name type="scientific">Pannus brasiliensis CCIBt3594</name>
    <dbReference type="NCBI Taxonomy" id="1427578"/>
    <lineage>
        <taxon>Bacteria</taxon>
        <taxon>Bacillati</taxon>
        <taxon>Cyanobacteriota</taxon>
        <taxon>Cyanophyceae</taxon>
        <taxon>Oscillatoriophycideae</taxon>
        <taxon>Chroococcales</taxon>
        <taxon>Microcystaceae</taxon>
        <taxon>Pannus</taxon>
    </lineage>
</organism>
<dbReference type="RefSeq" id="WP_332867379.1">
    <property type="nucleotide sequence ID" value="NZ_JBAFSM010000065.1"/>
</dbReference>
<accession>A0AAW9R0D7</accession>
<dbReference type="PANTHER" id="PTHR10491">
    <property type="entry name" value="DTDP-4-DEHYDRORHAMNOSE REDUCTASE"/>
    <property type="match status" value="1"/>
</dbReference>
<proteinExistence type="inferred from homology"/>
<dbReference type="Proteomes" id="UP001328733">
    <property type="component" value="Unassembled WGS sequence"/>
</dbReference>
<keyword evidence="2" id="KW-0521">NADP</keyword>
<dbReference type="GO" id="GO:0048270">
    <property type="term" value="F:methionine adenosyltransferase regulator activity"/>
    <property type="evidence" value="ECO:0007669"/>
    <property type="project" value="TreeGrafter"/>
</dbReference>
<sequence length="295" mass="32500">MKKLLITGVSGFLGWHIYRYTRSNWNSFGTYFSKNVNSEDPNLIKIDLTDSIALTELFATLKPDAVIHAAALSKPNLCQESPEISRAINVDASRQIAELCSRYGIPCVFTSTDLVFDGKKSPYKETDPVSPVSIYGEDKVKAEIAILEVYPNTAVCRLPLMFGSPSPTADSFIQPFIKTLQEGRELSLFTDEYRTPASARAITRGLLLALERVSGILHLGGKERVSRYEFGLVMARVLNLPTATLKACLQADVPMSAPRPKDVSLDISRAIGLGYDPSSIEMELEAIKHEIIGKN</sequence>
<dbReference type="GO" id="GO:0006556">
    <property type="term" value="P:S-adenosylmethionine biosynthetic process"/>
    <property type="evidence" value="ECO:0007669"/>
    <property type="project" value="TreeGrafter"/>
</dbReference>
<evidence type="ECO:0000259" key="3">
    <source>
        <dbReference type="Pfam" id="PF04321"/>
    </source>
</evidence>
<dbReference type="Pfam" id="PF04321">
    <property type="entry name" value="RmlD_sub_bind"/>
    <property type="match status" value="1"/>
</dbReference>
<dbReference type="InterPro" id="IPR036291">
    <property type="entry name" value="NAD(P)-bd_dom_sf"/>
</dbReference>
<dbReference type="CDD" id="cd05254">
    <property type="entry name" value="dTDP_HR_like_SDR_e"/>
    <property type="match status" value="1"/>
</dbReference>
<dbReference type="PANTHER" id="PTHR10491:SF4">
    <property type="entry name" value="METHIONINE ADENOSYLTRANSFERASE 2 SUBUNIT BETA"/>
    <property type="match status" value="1"/>
</dbReference>
<comment type="similarity">
    <text evidence="1 2">Belongs to the dTDP-4-dehydrorhamnose reductase family.</text>
</comment>
<dbReference type="SUPFAM" id="SSF51735">
    <property type="entry name" value="NAD(P)-binding Rossmann-fold domains"/>
    <property type="match status" value="1"/>
</dbReference>
<evidence type="ECO:0000313" key="4">
    <source>
        <dbReference type="EMBL" id="MEG3439908.1"/>
    </source>
</evidence>
<gene>
    <name evidence="4" type="ORF">V0288_22465</name>
</gene>
<keyword evidence="2" id="KW-0560">Oxidoreductase</keyword>
<comment type="function">
    <text evidence="2">Catalyzes the reduction of dTDP-6-deoxy-L-lyxo-4-hexulose to yield dTDP-L-rhamnose.</text>
</comment>
<dbReference type="Gene3D" id="3.40.50.720">
    <property type="entry name" value="NAD(P)-binding Rossmann-like Domain"/>
    <property type="match status" value="1"/>
</dbReference>
<dbReference type="EC" id="1.1.1.133" evidence="2"/>
<protein>
    <recommendedName>
        <fullName evidence="2">dTDP-4-dehydrorhamnose reductase</fullName>
        <ecNumber evidence="2">1.1.1.133</ecNumber>
    </recommendedName>
</protein>